<dbReference type="InterPro" id="IPR009057">
    <property type="entry name" value="Homeodomain-like_sf"/>
</dbReference>
<protein>
    <submittedName>
        <fullName evidence="6">Transcriptional regulator</fullName>
    </submittedName>
</protein>
<dbReference type="GO" id="GO:0000976">
    <property type="term" value="F:transcription cis-regulatory region binding"/>
    <property type="evidence" value="ECO:0007669"/>
    <property type="project" value="TreeGrafter"/>
</dbReference>
<dbReference type="InterPro" id="IPR036271">
    <property type="entry name" value="Tet_transcr_reg_TetR-rel_C_sf"/>
</dbReference>
<accession>A0A095USV2</accession>
<dbReference type="STRING" id="1177154.Y5S_01468"/>
<feature type="domain" description="HTH tetR-type" evidence="5">
    <location>
        <begin position="3"/>
        <end position="63"/>
    </location>
</feature>
<organism evidence="6 7">
    <name type="scientific">Alcanivorax nanhaiticus</name>
    <dbReference type="NCBI Taxonomy" id="1177154"/>
    <lineage>
        <taxon>Bacteria</taxon>
        <taxon>Pseudomonadati</taxon>
        <taxon>Pseudomonadota</taxon>
        <taxon>Gammaproteobacteria</taxon>
        <taxon>Oceanospirillales</taxon>
        <taxon>Alcanivoracaceae</taxon>
        <taxon>Alcanivorax</taxon>
    </lineage>
</organism>
<reference evidence="6 7" key="1">
    <citation type="submission" date="2012-09" db="EMBL/GenBank/DDBJ databases">
        <title>Genome Sequence of alkane-degrading Bacterium Alcanivorax sp. 19-m-6.</title>
        <authorList>
            <person name="Lai Q."/>
            <person name="Shao Z."/>
        </authorList>
    </citation>
    <scope>NUCLEOTIDE SEQUENCE [LARGE SCALE GENOMIC DNA]</scope>
    <source>
        <strain evidence="6 7">19-m-6</strain>
    </source>
</reference>
<keyword evidence="1" id="KW-0805">Transcription regulation</keyword>
<evidence type="ECO:0000313" key="6">
    <source>
        <dbReference type="EMBL" id="KGD65575.1"/>
    </source>
</evidence>
<dbReference type="SUPFAM" id="SSF46689">
    <property type="entry name" value="Homeodomain-like"/>
    <property type="match status" value="1"/>
</dbReference>
<dbReference type="eggNOG" id="COG1309">
    <property type="taxonomic scope" value="Bacteria"/>
</dbReference>
<dbReference type="PROSITE" id="PS50977">
    <property type="entry name" value="HTH_TETR_2"/>
    <property type="match status" value="1"/>
</dbReference>
<dbReference type="Pfam" id="PF17932">
    <property type="entry name" value="TetR_C_24"/>
    <property type="match status" value="1"/>
</dbReference>
<dbReference type="InterPro" id="IPR001647">
    <property type="entry name" value="HTH_TetR"/>
</dbReference>
<evidence type="ECO:0000256" key="2">
    <source>
        <dbReference type="ARBA" id="ARBA00023125"/>
    </source>
</evidence>
<evidence type="ECO:0000256" key="1">
    <source>
        <dbReference type="ARBA" id="ARBA00023015"/>
    </source>
</evidence>
<dbReference type="RefSeq" id="WP_035231788.1">
    <property type="nucleotide sequence ID" value="NZ_ARXV01000004.1"/>
</dbReference>
<dbReference type="GO" id="GO:0003700">
    <property type="term" value="F:DNA-binding transcription factor activity"/>
    <property type="evidence" value="ECO:0007669"/>
    <property type="project" value="TreeGrafter"/>
</dbReference>
<gene>
    <name evidence="6" type="ORF">Y5S_01468</name>
</gene>
<dbReference type="Gene3D" id="1.10.357.10">
    <property type="entry name" value="Tetracycline Repressor, domain 2"/>
    <property type="match status" value="1"/>
</dbReference>
<evidence type="ECO:0000256" key="3">
    <source>
        <dbReference type="ARBA" id="ARBA00023163"/>
    </source>
</evidence>
<dbReference type="EMBL" id="ARXV01000004">
    <property type="protein sequence ID" value="KGD65575.1"/>
    <property type="molecule type" value="Genomic_DNA"/>
</dbReference>
<evidence type="ECO:0000256" key="4">
    <source>
        <dbReference type="PROSITE-ProRule" id="PRU00335"/>
    </source>
</evidence>
<name>A0A095USV2_9GAMM</name>
<sequence>MDDPRRARILIAAQEVFAREGFRTAEVKTIAEQAAVGKATIYKFFASKEALLLTIVEENLNDIRDIILSSLISVESPLQRLEDLCRRVARYLEQNQAFSRVLIQEAGDFMGDIQRQYLALIEQNLPVADAFFNELRKDGYFVALPTRDTILMMVNLVIGSTYTWALTGSGSLEEQAADYMKVLIRGLR</sequence>
<dbReference type="SUPFAM" id="SSF48498">
    <property type="entry name" value="Tetracyclin repressor-like, C-terminal domain"/>
    <property type="match status" value="1"/>
</dbReference>
<keyword evidence="2 4" id="KW-0238">DNA-binding</keyword>
<evidence type="ECO:0000259" key="5">
    <source>
        <dbReference type="PROSITE" id="PS50977"/>
    </source>
</evidence>
<dbReference type="AlphaFoldDB" id="A0A095USV2"/>
<comment type="caution">
    <text evidence="6">The sequence shown here is derived from an EMBL/GenBank/DDBJ whole genome shotgun (WGS) entry which is preliminary data.</text>
</comment>
<proteinExistence type="predicted"/>
<dbReference type="InterPro" id="IPR050109">
    <property type="entry name" value="HTH-type_TetR-like_transc_reg"/>
</dbReference>
<keyword evidence="7" id="KW-1185">Reference proteome</keyword>
<dbReference type="PANTHER" id="PTHR30055:SF234">
    <property type="entry name" value="HTH-TYPE TRANSCRIPTIONAL REGULATOR BETI"/>
    <property type="match status" value="1"/>
</dbReference>
<dbReference type="PRINTS" id="PR00455">
    <property type="entry name" value="HTHTETR"/>
</dbReference>
<evidence type="ECO:0000313" key="7">
    <source>
        <dbReference type="Proteomes" id="UP000029444"/>
    </source>
</evidence>
<keyword evidence="3" id="KW-0804">Transcription</keyword>
<dbReference type="PANTHER" id="PTHR30055">
    <property type="entry name" value="HTH-TYPE TRANSCRIPTIONAL REGULATOR RUTR"/>
    <property type="match status" value="1"/>
</dbReference>
<dbReference type="InterPro" id="IPR041490">
    <property type="entry name" value="KstR2_TetR_C"/>
</dbReference>
<dbReference type="PATRIC" id="fig|1177154.3.peg.1497"/>
<dbReference type="OrthoDB" id="116240at2"/>
<dbReference type="Pfam" id="PF00440">
    <property type="entry name" value="TetR_N"/>
    <property type="match status" value="1"/>
</dbReference>
<feature type="DNA-binding region" description="H-T-H motif" evidence="4">
    <location>
        <begin position="26"/>
        <end position="45"/>
    </location>
</feature>
<dbReference type="Gene3D" id="1.10.10.60">
    <property type="entry name" value="Homeodomain-like"/>
    <property type="match status" value="1"/>
</dbReference>
<dbReference type="Proteomes" id="UP000029444">
    <property type="component" value="Unassembled WGS sequence"/>
</dbReference>